<dbReference type="SUPFAM" id="SSF81383">
    <property type="entry name" value="F-box domain"/>
    <property type="match status" value="1"/>
</dbReference>
<reference evidence="3" key="1">
    <citation type="submission" date="2021-12" db="EMBL/GenBank/DDBJ databases">
        <authorList>
            <person name="Zaccaron A."/>
            <person name="Stergiopoulos I."/>
        </authorList>
    </citation>
    <scope>NUCLEOTIDE SEQUENCE</scope>
    <source>
        <strain evidence="3">Race5_Kim</strain>
    </source>
</reference>
<reference evidence="3" key="2">
    <citation type="journal article" date="2022" name="Microb. Genom.">
        <title>A chromosome-scale genome assembly of the tomato pathogen Cladosporium fulvum reveals a compartmentalized genome architecture and the presence of a dispensable chromosome.</title>
        <authorList>
            <person name="Zaccaron A.Z."/>
            <person name="Chen L.H."/>
            <person name="Samaras A."/>
            <person name="Stergiopoulos I."/>
        </authorList>
    </citation>
    <scope>NUCLEOTIDE SEQUENCE</scope>
    <source>
        <strain evidence="3">Race5_Kim</strain>
    </source>
</reference>
<accession>A0A9Q8PKI5</accession>
<dbReference type="Pfam" id="PF12937">
    <property type="entry name" value="F-box-like"/>
    <property type="match status" value="1"/>
</dbReference>
<dbReference type="GeneID" id="71993034"/>
<dbReference type="OrthoDB" id="10561571at2759"/>
<protein>
    <recommendedName>
        <fullName evidence="2">F-box domain-containing protein</fullName>
    </recommendedName>
</protein>
<evidence type="ECO:0000313" key="4">
    <source>
        <dbReference type="Proteomes" id="UP000756132"/>
    </source>
</evidence>
<evidence type="ECO:0000256" key="1">
    <source>
        <dbReference type="SAM" id="MobiDB-lite"/>
    </source>
</evidence>
<dbReference type="InterPro" id="IPR001810">
    <property type="entry name" value="F-box_dom"/>
</dbReference>
<dbReference type="RefSeq" id="XP_047768487.1">
    <property type="nucleotide sequence ID" value="XM_047912304.1"/>
</dbReference>
<feature type="compositionally biased region" description="Polar residues" evidence="1">
    <location>
        <begin position="1"/>
        <end position="10"/>
    </location>
</feature>
<name>A0A9Q8PKI5_PASFU</name>
<feature type="region of interest" description="Disordered" evidence="1">
    <location>
        <begin position="1"/>
        <end position="33"/>
    </location>
</feature>
<dbReference type="PROSITE" id="PS50181">
    <property type="entry name" value="FBOX"/>
    <property type="match status" value="1"/>
</dbReference>
<sequence>MSPKKTSTTEALLAPTSFLSPQDAKPSTESKEVCTSSPHLLSSIVRPDVVFDVPTLSAAPSDPESGQFGNDVILSTWRLAYGPDRSHLLRLPNETLLHAFTHLRLQDMIQARLVCHFFRGLIDYHCDYDILVLEPQFYYTPLEMLASNAQHDILQFDYLEILAEMVARRALCSSRKYPYILTIYVMMDMFMRRGPDSDVGTQKDTWKAFWELGYTIWQTHIQKHSPHHGLICSNWEPCEDVGDFVNRAHHPVLDQFGITRAKLDLWYGSLVTTPGGYLRGVPGPRRAKDPWPRPILSHLCLTGLYAYDGESSVQPTSYGLMLHHRPPVMPDASTRLANLLGIAELPTRFEAFGELFEDGYAFAWCAHSQHVYGMLRAALRSQSGRRLTRLGKAMFMEGIYLA</sequence>
<gene>
    <name evidence="3" type="ORF">CLAFUR5_13156</name>
</gene>
<feature type="domain" description="F-box" evidence="2">
    <location>
        <begin position="85"/>
        <end position="131"/>
    </location>
</feature>
<keyword evidence="4" id="KW-1185">Reference proteome</keyword>
<dbReference type="Gene3D" id="1.20.1280.50">
    <property type="match status" value="1"/>
</dbReference>
<dbReference type="InterPro" id="IPR036047">
    <property type="entry name" value="F-box-like_dom_sf"/>
</dbReference>
<proteinExistence type="predicted"/>
<dbReference type="KEGG" id="ffu:CLAFUR5_13156"/>
<organism evidence="3 4">
    <name type="scientific">Passalora fulva</name>
    <name type="common">Tomato leaf mold</name>
    <name type="synonym">Cladosporium fulvum</name>
    <dbReference type="NCBI Taxonomy" id="5499"/>
    <lineage>
        <taxon>Eukaryota</taxon>
        <taxon>Fungi</taxon>
        <taxon>Dikarya</taxon>
        <taxon>Ascomycota</taxon>
        <taxon>Pezizomycotina</taxon>
        <taxon>Dothideomycetes</taxon>
        <taxon>Dothideomycetidae</taxon>
        <taxon>Mycosphaerellales</taxon>
        <taxon>Mycosphaerellaceae</taxon>
        <taxon>Fulvia</taxon>
    </lineage>
</organism>
<dbReference type="EMBL" id="CP090173">
    <property type="protein sequence ID" value="UJO24121.1"/>
    <property type="molecule type" value="Genomic_DNA"/>
</dbReference>
<dbReference type="AlphaFoldDB" id="A0A9Q8PKI5"/>
<dbReference type="Proteomes" id="UP000756132">
    <property type="component" value="Chromosome 11"/>
</dbReference>
<evidence type="ECO:0000313" key="3">
    <source>
        <dbReference type="EMBL" id="UJO24121.1"/>
    </source>
</evidence>
<evidence type="ECO:0000259" key="2">
    <source>
        <dbReference type="PROSITE" id="PS50181"/>
    </source>
</evidence>